<gene>
    <name evidence="2" type="ORF">UC8_08900</name>
</gene>
<organism evidence="2 3">
    <name type="scientific">Roseimaritima ulvae</name>
    <dbReference type="NCBI Taxonomy" id="980254"/>
    <lineage>
        <taxon>Bacteria</taxon>
        <taxon>Pseudomonadati</taxon>
        <taxon>Planctomycetota</taxon>
        <taxon>Planctomycetia</taxon>
        <taxon>Pirellulales</taxon>
        <taxon>Pirellulaceae</taxon>
        <taxon>Roseimaritima</taxon>
    </lineage>
</organism>
<dbReference type="AlphaFoldDB" id="A0A5B9QMT3"/>
<keyword evidence="1" id="KW-0472">Membrane</keyword>
<accession>A0A5B9QMT3</accession>
<feature type="transmembrane region" description="Helical" evidence="1">
    <location>
        <begin position="48"/>
        <end position="71"/>
    </location>
</feature>
<evidence type="ECO:0000256" key="1">
    <source>
        <dbReference type="SAM" id="Phobius"/>
    </source>
</evidence>
<keyword evidence="1" id="KW-1133">Transmembrane helix</keyword>
<evidence type="ECO:0000313" key="2">
    <source>
        <dbReference type="EMBL" id="QEG38930.1"/>
    </source>
</evidence>
<evidence type="ECO:0000313" key="3">
    <source>
        <dbReference type="Proteomes" id="UP000325286"/>
    </source>
</evidence>
<name>A0A5B9QMT3_9BACT</name>
<dbReference type="EMBL" id="CP042914">
    <property type="protein sequence ID" value="QEG38930.1"/>
    <property type="molecule type" value="Genomic_DNA"/>
</dbReference>
<protein>
    <submittedName>
        <fullName evidence="2">Uncharacterized protein</fullName>
    </submittedName>
</protein>
<dbReference type="KEGG" id="rul:UC8_08900"/>
<reference evidence="2 3" key="1">
    <citation type="submission" date="2019-08" db="EMBL/GenBank/DDBJ databases">
        <title>Deep-cultivation of Planctomycetes and their phenomic and genomic characterization uncovers novel biology.</title>
        <authorList>
            <person name="Wiegand S."/>
            <person name="Jogler M."/>
            <person name="Boedeker C."/>
            <person name="Pinto D."/>
            <person name="Vollmers J."/>
            <person name="Rivas-Marin E."/>
            <person name="Kohn T."/>
            <person name="Peeters S.H."/>
            <person name="Heuer A."/>
            <person name="Rast P."/>
            <person name="Oberbeckmann S."/>
            <person name="Bunk B."/>
            <person name="Jeske O."/>
            <person name="Meyerdierks A."/>
            <person name="Storesund J.E."/>
            <person name="Kallscheuer N."/>
            <person name="Luecker S."/>
            <person name="Lage O.M."/>
            <person name="Pohl T."/>
            <person name="Merkel B.J."/>
            <person name="Hornburger P."/>
            <person name="Mueller R.-W."/>
            <person name="Bruemmer F."/>
            <person name="Labrenz M."/>
            <person name="Spormann A.M."/>
            <person name="Op den Camp H."/>
            <person name="Overmann J."/>
            <person name="Amann R."/>
            <person name="Jetten M.S.M."/>
            <person name="Mascher T."/>
            <person name="Medema M.H."/>
            <person name="Devos D.P."/>
            <person name="Kaster A.-K."/>
            <person name="Ovreas L."/>
            <person name="Rohde M."/>
            <person name="Galperin M.Y."/>
            <person name="Jogler C."/>
        </authorList>
    </citation>
    <scope>NUCLEOTIDE SEQUENCE [LARGE SCALE GENOMIC DNA]</scope>
    <source>
        <strain evidence="2 3">UC8</strain>
    </source>
</reference>
<sequence>MAVVAALGATFVFVVAGLWSILSLRGLESGFAAPQIEPASIAAGVSGVLNATFLVAIGIAGCALASLLMAVSTHQTPREETLG</sequence>
<keyword evidence="1" id="KW-0812">Transmembrane</keyword>
<dbReference type="Proteomes" id="UP000325286">
    <property type="component" value="Chromosome"/>
</dbReference>
<keyword evidence="3" id="KW-1185">Reference proteome</keyword>
<proteinExistence type="predicted"/>